<dbReference type="EMBL" id="OBEG01000001">
    <property type="protein sequence ID" value="SNY75286.1"/>
    <property type="molecule type" value="Genomic_DNA"/>
</dbReference>
<gene>
    <name evidence="1" type="ORF">SAMN04244553_0463</name>
</gene>
<accession>A0A285KV68</accession>
<reference evidence="1 2" key="1">
    <citation type="submission" date="2017-09" db="EMBL/GenBank/DDBJ databases">
        <authorList>
            <person name="Ehlers B."/>
            <person name="Leendertz F.H."/>
        </authorList>
    </citation>
    <scope>NUCLEOTIDE SEQUENCE [LARGE SCALE GENOMIC DNA]</scope>
    <source>
        <strain evidence="1 2">DSM 45537</strain>
    </source>
</reference>
<proteinExistence type="predicted"/>
<keyword evidence="2" id="KW-1185">Reference proteome</keyword>
<evidence type="ECO:0000313" key="2">
    <source>
        <dbReference type="Proteomes" id="UP000219565"/>
    </source>
</evidence>
<sequence>MGSRSLDPSQRIRRVHIRFGPLTLNYRASAEQARSVADRLAQYFPDLVVTVDDDARDDLPPLPCAALWD</sequence>
<dbReference type="Proteomes" id="UP000219565">
    <property type="component" value="Unassembled WGS sequence"/>
</dbReference>
<protein>
    <submittedName>
        <fullName evidence="1">Uncharacterized protein</fullName>
    </submittedName>
</protein>
<evidence type="ECO:0000313" key="1">
    <source>
        <dbReference type="EMBL" id="SNY75286.1"/>
    </source>
</evidence>
<dbReference type="AlphaFoldDB" id="A0A285KV68"/>
<organism evidence="1 2">
    <name type="scientific">Nocardia amikacinitolerans</name>
    <dbReference type="NCBI Taxonomy" id="756689"/>
    <lineage>
        <taxon>Bacteria</taxon>
        <taxon>Bacillati</taxon>
        <taxon>Actinomycetota</taxon>
        <taxon>Actinomycetes</taxon>
        <taxon>Mycobacteriales</taxon>
        <taxon>Nocardiaceae</taxon>
        <taxon>Nocardia</taxon>
    </lineage>
</organism>
<name>A0A285KV68_9NOCA</name>